<evidence type="ECO:0000313" key="1">
    <source>
        <dbReference type="EMBL" id="MCZ4223495.1"/>
    </source>
</evidence>
<dbReference type="RefSeq" id="WP_269415286.1">
    <property type="nucleotide sequence ID" value="NZ_JAPWGL010000002.1"/>
</dbReference>
<accession>A0ABT4KXJ7</accession>
<keyword evidence="2" id="KW-1185">Reference proteome</keyword>
<reference evidence="1" key="1">
    <citation type="submission" date="2022-12" db="EMBL/GenBank/DDBJ databases">
        <title>Genome sequence of SJ11.</title>
        <authorList>
            <person name="Woo H."/>
        </authorList>
    </citation>
    <scope>NUCLEOTIDE SEQUENCE</scope>
    <source>
        <strain evidence="1">SJ11</strain>
    </source>
</reference>
<name>A0ABT4KXJ7_9SPHI</name>
<sequence>MNKDNFNIMQPNSHSVSERFEYTCPLLLSTEHQLNPYLEIESFFNGASLGFYRFELRSWFKIAMTPDLTVENHSNTIYFHNQLIQLLHAGYLIVENNIKYASKTRYSENTESFKDWVNDMRKEKIDEGIGAASSYEVNSLSETEMENPFLYLKKILTFSRISEIRYGLQEWIYCSFNDNSSIATMDAEHVFGLFEDIEKLLELLFHLLVGDEN</sequence>
<dbReference type="EMBL" id="JAPWGL010000002">
    <property type="protein sequence ID" value="MCZ4223495.1"/>
    <property type="molecule type" value="Genomic_DNA"/>
</dbReference>
<gene>
    <name evidence="1" type="ORF">O0931_09315</name>
</gene>
<protein>
    <submittedName>
        <fullName evidence="1">Uncharacterized protein</fullName>
    </submittedName>
</protein>
<dbReference type="Proteomes" id="UP001144341">
    <property type="component" value="Unassembled WGS sequence"/>
</dbReference>
<organism evidence="1 2">
    <name type="scientific">Pedobacter rhodius</name>
    <dbReference type="NCBI Taxonomy" id="3004098"/>
    <lineage>
        <taxon>Bacteria</taxon>
        <taxon>Pseudomonadati</taxon>
        <taxon>Bacteroidota</taxon>
        <taxon>Sphingobacteriia</taxon>
        <taxon>Sphingobacteriales</taxon>
        <taxon>Sphingobacteriaceae</taxon>
        <taxon>Pedobacter</taxon>
    </lineage>
</organism>
<proteinExistence type="predicted"/>
<evidence type="ECO:0000313" key="2">
    <source>
        <dbReference type="Proteomes" id="UP001144341"/>
    </source>
</evidence>
<comment type="caution">
    <text evidence="1">The sequence shown here is derived from an EMBL/GenBank/DDBJ whole genome shotgun (WGS) entry which is preliminary data.</text>
</comment>